<sequence length="459" mass="50816">MSSSTPSSSKPSAPANANSDDIEKLLSREASAFQRELEVERILKAFKLNPYDILDIDESCTQDDVKRKYRQLSLFIHPDKTPHERAPEAFDILKKAESELSDTTKREELDAVINQARIMVLKALSLPTSTPPDDHQLKNLTPSFKVRLRAQSKELLIDEELRRRKAIKMNLANEGLEARKKDEEVASKKRKAEEDKQWEDDRDPSIHYLPTDVWYLAGSESEYNSSTHATLAANAVFSLTFRGVAIGVYGTSRAGNVGPSSRYSVDGGPAVQFRPPPLEANAYFQPFFQSSVLDDGQHSLMMTLDTQGIPYYFDYFNITQEKHGTSNLSDELSTVPTSAFPTPGTTTSISCASTSTQNPSSTTPTDLVVNSAPSDRARLIGGVVGGLSGLLLVLALVARIIIIRQKQIRHITAFPYGPGFPVPMVGHKRTTPTPNNRIRDRELSVEDVVLGIEPPSYRP</sequence>
<evidence type="ECO:0000313" key="4">
    <source>
        <dbReference type="EMBL" id="KAK7050875.1"/>
    </source>
</evidence>
<gene>
    <name evidence="4" type="primary">spf31</name>
    <name evidence="4" type="ORF">VNI00_004987</name>
</gene>
<dbReference type="InterPro" id="IPR036869">
    <property type="entry name" value="J_dom_sf"/>
</dbReference>
<dbReference type="CDD" id="cd06257">
    <property type="entry name" value="DnaJ"/>
    <property type="match status" value="1"/>
</dbReference>
<accession>A0AAW0DIJ4</accession>
<dbReference type="PANTHER" id="PTHR46620:SF1">
    <property type="entry name" value="J DOMAIN-CONTAINING PROTEIN SPF31"/>
    <property type="match status" value="1"/>
</dbReference>
<feature type="compositionally biased region" description="Low complexity" evidence="1">
    <location>
        <begin position="345"/>
        <end position="365"/>
    </location>
</feature>
<proteinExistence type="predicted"/>
<dbReference type="EMBL" id="JAYKXP010000014">
    <property type="protein sequence ID" value="KAK7050875.1"/>
    <property type="molecule type" value="Genomic_DNA"/>
</dbReference>
<dbReference type="AlphaFoldDB" id="A0AAW0DIJ4"/>
<evidence type="ECO:0000256" key="2">
    <source>
        <dbReference type="SAM" id="Phobius"/>
    </source>
</evidence>
<feature type="region of interest" description="Disordered" evidence="1">
    <location>
        <begin position="178"/>
        <end position="202"/>
    </location>
</feature>
<keyword evidence="2" id="KW-0472">Membrane</keyword>
<feature type="transmembrane region" description="Helical" evidence="2">
    <location>
        <begin position="379"/>
        <end position="402"/>
    </location>
</feature>
<reference evidence="4 5" key="1">
    <citation type="submission" date="2024-01" db="EMBL/GenBank/DDBJ databases">
        <title>A draft genome for a cacao thread blight-causing isolate of Paramarasmius palmivorus.</title>
        <authorList>
            <person name="Baruah I.K."/>
            <person name="Bukari Y."/>
            <person name="Amoako-Attah I."/>
            <person name="Meinhardt L.W."/>
            <person name="Bailey B.A."/>
            <person name="Cohen S.P."/>
        </authorList>
    </citation>
    <scope>NUCLEOTIDE SEQUENCE [LARGE SCALE GENOMIC DNA]</scope>
    <source>
        <strain evidence="4 5">GH-12</strain>
    </source>
</reference>
<dbReference type="PRINTS" id="PR00625">
    <property type="entry name" value="JDOMAIN"/>
</dbReference>
<name>A0AAW0DIJ4_9AGAR</name>
<feature type="region of interest" description="Disordered" evidence="1">
    <location>
        <begin position="1"/>
        <end position="23"/>
    </location>
</feature>
<dbReference type="Gene3D" id="2.60.120.260">
    <property type="entry name" value="Galactose-binding domain-like"/>
    <property type="match status" value="1"/>
</dbReference>
<evidence type="ECO:0000313" key="5">
    <source>
        <dbReference type="Proteomes" id="UP001383192"/>
    </source>
</evidence>
<feature type="compositionally biased region" description="Basic and acidic residues" evidence="1">
    <location>
        <begin position="178"/>
        <end position="195"/>
    </location>
</feature>
<feature type="region of interest" description="Disordered" evidence="1">
    <location>
        <begin position="338"/>
        <end position="365"/>
    </location>
</feature>
<organism evidence="4 5">
    <name type="scientific">Paramarasmius palmivorus</name>
    <dbReference type="NCBI Taxonomy" id="297713"/>
    <lineage>
        <taxon>Eukaryota</taxon>
        <taxon>Fungi</taxon>
        <taxon>Dikarya</taxon>
        <taxon>Basidiomycota</taxon>
        <taxon>Agaricomycotina</taxon>
        <taxon>Agaricomycetes</taxon>
        <taxon>Agaricomycetidae</taxon>
        <taxon>Agaricales</taxon>
        <taxon>Marasmiineae</taxon>
        <taxon>Marasmiaceae</taxon>
        <taxon>Paramarasmius</taxon>
    </lineage>
</organism>
<dbReference type="Pfam" id="PF00226">
    <property type="entry name" value="DnaJ"/>
    <property type="match status" value="1"/>
</dbReference>
<dbReference type="InterPro" id="IPR001623">
    <property type="entry name" value="DnaJ_domain"/>
</dbReference>
<keyword evidence="5" id="KW-1185">Reference proteome</keyword>
<dbReference type="PROSITE" id="PS50076">
    <property type="entry name" value="DNAJ_2"/>
    <property type="match status" value="1"/>
</dbReference>
<evidence type="ECO:0000259" key="3">
    <source>
        <dbReference type="PROSITE" id="PS50076"/>
    </source>
</evidence>
<evidence type="ECO:0000256" key="1">
    <source>
        <dbReference type="SAM" id="MobiDB-lite"/>
    </source>
</evidence>
<dbReference type="PANTHER" id="PTHR46620">
    <property type="entry name" value="J DOMAIN-CONTAINING PROTEIN SPF31"/>
    <property type="match status" value="1"/>
</dbReference>
<dbReference type="SUPFAM" id="SSF46565">
    <property type="entry name" value="Chaperone J-domain"/>
    <property type="match status" value="1"/>
</dbReference>
<dbReference type="Proteomes" id="UP001383192">
    <property type="component" value="Unassembled WGS sequence"/>
</dbReference>
<protein>
    <submittedName>
        <fullName evidence="4">DnaJ subfamily C member 8</fullName>
    </submittedName>
</protein>
<feature type="domain" description="J" evidence="3">
    <location>
        <begin position="49"/>
        <end position="113"/>
    </location>
</feature>
<dbReference type="Gene3D" id="1.10.287.110">
    <property type="entry name" value="DnaJ domain"/>
    <property type="match status" value="1"/>
</dbReference>
<keyword evidence="2" id="KW-0812">Transmembrane</keyword>
<dbReference type="SMART" id="SM00271">
    <property type="entry name" value="DnaJ"/>
    <property type="match status" value="1"/>
</dbReference>
<keyword evidence="2" id="KW-1133">Transmembrane helix</keyword>
<comment type="caution">
    <text evidence="4">The sequence shown here is derived from an EMBL/GenBank/DDBJ whole genome shotgun (WGS) entry which is preliminary data.</text>
</comment>
<feature type="compositionally biased region" description="Low complexity" evidence="1">
    <location>
        <begin position="1"/>
        <end position="19"/>
    </location>
</feature>